<feature type="signal peptide" evidence="1">
    <location>
        <begin position="1"/>
        <end position="17"/>
    </location>
</feature>
<dbReference type="AlphaFoldDB" id="A0A8H7YTK9"/>
<evidence type="ECO:0000256" key="1">
    <source>
        <dbReference type="SAM" id="SignalP"/>
    </source>
</evidence>
<accession>A0A8H7YTK9</accession>
<evidence type="ECO:0008006" key="4">
    <source>
        <dbReference type="Google" id="ProtNLM"/>
    </source>
</evidence>
<dbReference type="VEuPathDB" id="FungiDB:I7I52_06469"/>
<name>A0A8H7YTK9_AJECA</name>
<comment type="caution">
    <text evidence="2">The sequence shown here is derived from an EMBL/GenBank/DDBJ whole genome shotgun (WGS) entry which is preliminary data.</text>
</comment>
<evidence type="ECO:0000313" key="2">
    <source>
        <dbReference type="EMBL" id="KAG5296003.1"/>
    </source>
</evidence>
<organism evidence="2 3">
    <name type="scientific">Ajellomyces capsulatus</name>
    <name type="common">Darling's disease fungus</name>
    <name type="synonym">Histoplasma capsulatum</name>
    <dbReference type="NCBI Taxonomy" id="5037"/>
    <lineage>
        <taxon>Eukaryota</taxon>
        <taxon>Fungi</taxon>
        <taxon>Dikarya</taxon>
        <taxon>Ascomycota</taxon>
        <taxon>Pezizomycotina</taxon>
        <taxon>Eurotiomycetes</taxon>
        <taxon>Eurotiomycetidae</taxon>
        <taxon>Onygenales</taxon>
        <taxon>Ajellomycetaceae</taxon>
        <taxon>Histoplasma</taxon>
    </lineage>
</organism>
<gene>
    <name evidence="2" type="ORF">I7I52_06469</name>
</gene>
<feature type="chain" id="PRO_5034409300" description="Secreted protein" evidence="1">
    <location>
        <begin position="18"/>
        <end position="149"/>
    </location>
</feature>
<reference evidence="2 3" key="1">
    <citation type="submission" date="2021-01" db="EMBL/GenBank/DDBJ databases">
        <title>Chromosome-level genome assembly of a human fungal pathogen reveals clustering of transcriptionally co-regulated genes.</title>
        <authorList>
            <person name="Voorhies M."/>
            <person name="Cohen S."/>
            <person name="Shea T.P."/>
            <person name="Petrus S."/>
            <person name="Munoz J.F."/>
            <person name="Poplawski S."/>
            <person name="Goldman W.E."/>
            <person name="Michael T."/>
            <person name="Cuomo C.A."/>
            <person name="Sil A."/>
            <person name="Beyhan S."/>
        </authorList>
    </citation>
    <scope>NUCLEOTIDE SEQUENCE [LARGE SCALE GENOMIC DNA]</scope>
    <source>
        <strain evidence="2 3">G184AR</strain>
    </source>
</reference>
<dbReference type="EMBL" id="JAEVHI010000003">
    <property type="protein sequence ID" value="KAG5296003.1"/>
    <property type="molecule type" value="Genomic_DNA"/>
</dbReference>
<dbReference type="Proteomes" id="UP000670092">
    <property type="component" value="Unassembled WGS sequence"/>
</dbReference>
<keyword evidence="1" id="KW-0732">Signal</keyword>
<proteinExistence type="predicted"/>
<protein>
    <recommendedName>
        <fullName evidence="4">Secreted protein</fullName>
    </recommendedName>
</protein>
<sequence length="149" mass="15953">MLLLLSLLRLYVFLKHAATTASPSSESSESSESTSQSPSLHSSILILAQPDLVAVEPFGPSLLFALPTTVAPPRFKGGGTCSPSFSSLARSLVRCCVIAPSEILPPISSAIVSHGSLMLLVLQALWIQRRSLLFRVSILFLDLKVSYPC</sequence>
<evidence type="ECO:0000313" key="3">
    <source>
        <dbReference type="Proteomes" id="UP000670092"/>
    </source>
</evidence>